<dbReference type="AlphaFoldDB" id="A0A855SC95"/>
<dbReference type="RefSeq" id="WP_045083590.1">
    <property type="nucleotide sequence ID" value="NZ_JZSX01000007.1"/>
</dbReference>
<reference evidence="1 2" key="1">
    <citation type="submission" date="2018-01" db="EMBL/GenBank/DDBJ databases">
        <title>Whole genome sequencing of Histamine producing bacteria.</title>
        <authorList>
            <person name="Butler K."/>
        </authorList>
    </citation>
    <scope>NUCLEOTIDE SEQUENCE [LARGE SCALE GENOMIC DNA]</scope>
    <source>
        <strain evidence="1 2">A2-1</strain>
    </source>
</reference>
<sequence>MLINILLCVTKFKVVEIGLIESGDEQGSQLKVLDDSESTGGFLILTGKNLSGPNYETFDSWVENKEELHSYFTESNWVIKWL</sequence>
<protein>
    <submittedName>
        <fullName evidence="1">Uncharacterized protein</fullName>
    </submittedName>
</protein>
<evidence type="ECO:0000313" key="1">
    <source>
        <dbReference type="EMBL" id="PSX05490.1"/>
    </source>
</evidence>
<dbReference type="EMBL" id="PYOY01000011">
    <property type="protein sequence ID" value="PSX05490.1"/>
    <property type="molecule type" value="Genomic_DNA"/>
</dbReference>
<proteinExistence type="predicted"/>
<dbReference type="GeneID" id="61229803"/>
<comment type="caution">
    <text evidence="1">The sequence shown here is derived from an EMBL/GenBank/DDBJ whole genome shotgun (WGS) entry which is preliminary data.</text>
</comment>
<organism evidence="1 2">
    <name type="scientific">Photobacterium angustum</name>
    <dbReference type="NCBI Taxonomy" id="661"/>
    <lineage>
        <taxon>Bacteria</taxon>
        <taxon>Pseudomonadati</taxon>
        <taxon>Pseudomonadota</taxon>
        <taxon>Gammaproteobacteria</taxon>
        <taxon>Vibrionales</taxon>
        <taxon>Vibrionaceae</taxon>
        <taxon>Photobacterium</taxon>
    </lineage>
</organism>
<evidence type="ECO:0000313" key="2">
    <source>
        <dbReference type="Proteomes" id="UP000241440"/>
    </source>
</evidence>
<gene>
    <name evidence="1" type="ORF">C0W41_17785</name>
</gene>
<dbReference type="Proteomes" id="UP000241440">
    <property type="component" value="Unassembled WGS sequence"/>
</dbReference>
<name>A0A855SC95_PHOAN</name>
<accession>A0A855SC95</accession>